<accession>A0A316U0Y1</accession>
<dbReference type="GO" id="GO:0007005">
    <property type="term" value="P:mitochondrion organization"/>
    <property type="evidence" value="ECO:0007669"/>
    <property type="project" value="InterPro"/>
</dbReference>
<dbReference type="RefSeq" id="XP_025346020.1">
    <property type="nucleotide sequence ID" value="XM_025494514.1"/>
</dbReference>
<evidence type="ECO:0000313" key="3">
    <source>
        <dbReference type="Proteomes" id="UP000245942"/>
    </source>
</evidence>
<dbReference type="EMBL" id="KZ819334">
    <property type="protein sequence ID" value="PWN18860.1"/>
    <property type="molecule type" value="Genomic_DNA"/>
</dbReference>
<sequence length="171" mass="17217">MPRSSRSGGGGGRPSSRPTFGSSSSSSTPAGSRGAHTMAGSAPSQQQSYRSSQPGAATPAHAQAAPQTTSGGGGLFGNMASTAAGVAVGSTVGHGLSNMLFGGRGETAPVEQQQTTEFAQEQANGNRMGGVNCEAASKDFLRCLDATGNNMESCSFYLEQLKQCQAAASRY</sequence>
<gene>
    <name evidence="2" type="ORF">BCV69DRAFT_301013</name>
</gene>
<reference evidence="2 3" key="1">
    <citation type="journal article" date="2018" name="Mol. Biol. Evol.">
        <title>Broad Genomic Sampling Reveals a Smut Pathogenic Ancestry of the Fungal Clade Ustilaginomycotina.</title>
        <authorList>
            <person name="Kijpornyongpan T."/>
            <person name="Mondo S.J."/>
            <person name="Barry K."/>
            <person name="Sandor L."/>
            <person name="Lee J."/>
            <person name="Lipzen A."/>
            <person name="Pangilinan J."/>
            <person name="LaButti K."/>
            <person name="Hainaut M."/>
            <person name="Henrissat B."/>
            <person name="Grigoriev I.V."/>
            <person name="Spatafora J.W."/>
            <person name="Aime M.C."/>
        </authorList>
    </citation>
    <scope>NUCLEOTIDE SEQUENCE [LARGE SCALE GENOMIC DNA]</scope>
    <source>
        <strain evidence="2 3">MCA 4718</strain>
    </source>
</reference>
<dbReference type="PANTHER" id="PTHR13523:SF2">
    <property type="entry name" value="COILED-COIL-HELIX-COILED-COIL-HELIX DOMAIN CONTAINING 2, ISOFORM A-RELATED"/>
    <property type="match status" value="1"/>
</dbReference>
<dbReference type="AlphaFoldDB" id="A0A316U0Y1"/>
<dbReference type="GO" id="GO:0005634">
    <property type="term" value="C:nucleus"/>
    <property type="evidence" value="ECO:0007669"/>
    <property type="project" value="TreeGrafter"/>
</dbReference>
<feature type="compositionally biased region" description="Low complexity" evidence="1">
    <location>
        <begin position="44"/>
        <end position="69"/>
    </location>
</feature>
<dbReference type="Pfam" id="PF09849">
    <property type="entry name" value="DUF2076"/>
    <property type="match status" value="1"/>
</dbReference>
<protein>
    <recommendedName>
        <fullName evidence="4">CHCH domain-containing protein</fullName>
    </recommendedName>
</protein>
<evidence type="ECO:0000313" key="2">
    <source>
        <dbReference type="EMBL" id="PWN18860.1"/>
    </source>
</evidence>
<dbReference type="STRING" id="1684307.A0A316U0Y1"/>
<dbReference type="InterPro" id="IPR055304">
    <property type="entry name" value="CHCHD2/10-like"/>
</dbReference>
<name>A0A316U0Y1_9BASI</name>
<feature type="compositionally biased region" description="Low complexity" evidence="1">
    <location>
        <begin position="14"/>
        <end position="35"/>
    </location>
</feature>
<dbReference type="InterPro" id="IPR018648">
    <property type="entry name" value="DUF2076"/>
</dbReference>
<organism evidence="2 3">
    <name type="scientific">Pseudomicrostroma glucosiphilum</name>
    <dbReference type="NCBI Taxonomy" id="1684307"/>
    <lineage>
        <taxon>Eukaryota</taxon>
        <taxon>Fungi</taxon>
        <taxon>Dikarya</taxon>
        <taxon>Basidiomycota</taxon>
        <taxon>Ustilaginomycotina</taxon>
        <taxon>Exobasidiomycetes</taxon>
        <taxon>Microstromatales</taxon>
        <taxon>Microstromatales incertae sedis</taxon>
        <taxon>Pseudomicrostroma</taxon>
    </lineage>
</organism>
<proteinExistence type="predicted"/>
<dbReference type="PANTHER" id="PTHR13523">
    <property type="entry name" value="COILED-COIL-HELIX-COILED-COIL-HELIX DOMAIN CONTAINING 2/NUR77"/>
    <property type="match status" value="1"/>
</dbReference>
<dbReference type="GO" id="GO:0005739">
    <property type="term" value="C:mitochondrion"/>
    <property type="evidence" value="ECO:0007669"/>
    <property type="project" value="TreeGrafter"/>
</dbReference>
<evidence type="ECO:0000256" key="1">
    <source>
        <dbReference type="SAM" id="MobiDB-lite"/>
    </source>
</evidence>
<evidence type="ECO:0008006" key="4">
    <source>
        <dbReference type="Google" id="ProtNLM"/>
    </source>
</evidence>
<dbReference type="GeneID" id="37016248"/>
<keyword evidence="3" id="KW-1185">Reference proteome</keyword>
<feature type="region of interest" description="Disordered" evidence="1">
    <location>
        <begin position="1"/>
        <end position="74"/>
    </location>
</feature>
<dbReference type="OrthoDB" id="1106148at2759"/>
<dbReference type="Proteomes" id="UP000245942">
    <property type="component" value="Unassembled WGS sequence"/>
</dbReference>